<feature type="region of interest" description="Disordered" evidence="1">
    <location>
        <begin position="148"/>
        <end position="167"/>
    </location>
</feature>
<dbReference type="Pfam" id="PF00300">
    <property type="entry name" value="His_Phos_1"/>
    <property type="match status" value="2"/>
</dbReference>
<sequence length="315" mass="34640">MRRWPLGVGFCCLGLRRMAEMAATAAPPAAPGVVVLLRHGEREDYMAEKVGGQGAEWIRGSPRPWDPKLAPHGRRQALAAAQRLRQVLDFFGLPPASRIFTSPLVRCVETADFVAQQFEVPSLCVEDDLAESINECWMRQWAVPGANSDWGGPPSARVKSDRSLDPSKLRGPAVDLELLRPEALQGTRSLLHTAEELKSMGWQVDLEYRASNSLHDKGYLWGSFEVHQGIVQRMTDLVRHKVAQHPGETLVFVSHGGPTKYTLEHLSGQSSRGMGGMTAISVLRPPVPPEAPWEVLLSNDASHGEAFAFGEETKI</sequence>
<evidence type="ECO:0000313" key="3">
    <source>
        <dbReference type="EMBL" id="CAJ1409457.1"/>
    </source>
</evidence>
<dbReference type="Proteomes" id="UP001178507">
    <property type="component" value="Unassembled WGS sequence"/>
</dbReference>
<proteinExistence type="predicted"/>
<dbReference type="InterPro" id="IPR051710">
    <property type="entry name" value="Phosphatase_SH3-domain"/>
</dbReference>
<name>A0AA36JNG4_9DINO</name>
<evidence type="ECO:0000256" key="2">
    <source>
        <dbReference type="SAM" id="SignalP"/>
    </source>
</evidence>
<dbReference type="InterPro" id="IPR029033">
    <property type="entry name" value="His_PPase_superfam"/>
</dbReference>
<dbReference type="AlphaFoldDB" id="A0AA36JNG4"/>
<dbReference type="SMART" id="SM00855">
    <property type="entry name" value="PGAM"/>
    <property type="match status" value="1"/>
</dbReference>
<dbReference type="Gene3D" id="3.40.50.1240">
    <property type="entry name" value="Phosphoglycerate mutase-like"/>
    <property type="match status" value="1"/>
</dbReference>
<evidence type="ECO:0000313" key="4">
    <source>
        <dbReference type="Proteomes" id="UP001178507"/>
    </source>
</evidence>
<dbReference type="CDD" id="cd07067">
    <property type="entry name" value="HP_PGM_like"/>
    <property type="match status" value="1"/>
</dbReference>
<feature type="signal peptide" evidence="2">
    <location>
        <begin position="1"/>
        <end position="21"/>
    </location>
</feature>
<dbReference type="InterPro" id="IPR013078">
    <property type="entry name" value="His_Pase_superF_clade-1"/>
</dbReference>
<evidence type="ECO:0000256" key="1">
    <source>
        <dbReference type="SAM" id="MobiDB-lite"/>
    </source>
</evidence>
<keyword evidence="2" id="KW-0732">Signal</keyword>
<gene>
    <name evidence="3" type="ORF">EVOR1521_LOCUS30549</name>
</gene>
<accession>A0AA36JNG4</accession>
<organism evidence="3 4">
    <name type="scientific">Effrenium voratum</name>
    <dbReference type="NCBI Taxonomy" id="2562239"/>
    <lineage>
        <taxon>Eukaryota</taxon>
        <taxon>Sar</taxon>
        <taxon>Alveolata</taxon>
        <taxon>Dinophyceae</taxon>
        <taxon>Suessiales</taxon>
        <taxon>Symbiodiniaceae</taxon>
        <taxon>Effrenium</taxon>
    </lineage>
</organism>
<dbReference type="SUPFAM" id="SSF53254">
    <property type="entry name" value="Phosphoglycerate mutase-like"/>
    <property type="match status" value="1"/>
</dbReference>
<dbReference type="PANTHER" id="PTHR16469">
    <property type="entry name" value="UBIQUITIN-ASSOCIATED AND SH3 DOMAIN-CONTAINING BA-RELATED"/>
    <property type="match status" value="1"/>
</dbReference>
<keyword evidence="4" id="KW-1185">Reference proteome</keyword>
<protein>
    <recommendedName>
        <fullName evidence="5">Phosphoglycerate mutase</fullName>
    </recommendedName>
</protein>
<comment type="caution">
    <text evidence="3">The sequence shown here is derived from an EMBL/GenBank/DDBJ whole genome shotgun (WGS) entry which is preliminary data.</text>
</comment>
<dbReference type="EMBL" id="CAUJNA010003771">
    <property type="protein sequence ID" value="CAJ1409457.1"/>
    <property type="molecule type" value="Genomic_DNA"/>
</dbReference>
<feature type="compositionally biased region" description="Basic and acidic residues" evidence="1">
    <location>
        <begin position="158"/>
        <end position="167"/>
    </location>
</feature>
<feature type="chain" id="PRO_5041215014" description="Phosphoglycerate mutase" evidence="2">
    <location>
        <begin position="22"/>
        <end position="315"/>
    </location>
</feature>
<reference evidence="3" key="1">
    <citation type="submission" date="2023-08" db="EMBL/GenBank/DDBJ databases">
        <authorList>
            <person name="Chen Y."/>
            <person name="Shah S."/>
            <person name="Dougan E. K."/>
            <person name="Thang M."/>
            <person name="Chan C."/>
        </authorList>
    </citation>
    <scope>NUCLEOTIDE SEQUENCE</scope>
</reference>
<evidence type="ECO:0008006" key="5">
    <source>
        <dbReference type="Google" id="ProtNLM"/>
    </source>
</evidence>
<dbReference type="PANTHER" id="PTHR16469:SF27">
    <property type="entry name" value="UBIQUITIN-ASSOCIATED AND SH3 DOMAIN-CONTAINING BA-RELATED"/>
    <property type="match status" value="1"/>
</dbReference>